<dbReference type="EMBL" id="JAHMHR010000016">
    <property type="protein sequence ID" value="KAK1676810.1"/>
    <property type="molecule type" value="Genomic_DNA"/>
</dbReference>
<proteinExistence type="inferred from homology"/>
<name>A0AAJ0EZ33_9PEZI</name>
<dbReference type="GeneID" id="85464961"/>
<keyword evidence="4" id="KW-1185">Reference proteome</keyword>
<dbReference type="Pfam" id="PF13489">
    <property type="entry name" value="Methyltransf_23"/>
    <property type="match status" value="1"/>
</dbReference>
<accession>A0AAJ0EZ33</accession>
<gene>
    <name evidence="3" type="ORF">BDP55DRAFT_741286</name>
</gene>
<protein>
    <recommendedName>
        <fullName evidence="5">TAM domain methyltransferase</fullName>
    </recommendedName>
</protein>
<evidence type="ECO:0000256" key="1">
    <source>
        <dbReference type="ARBA" id="ARBA00038158"/>
    </source>
</evidence>
<evidence type="ECO:0008006" key="5">
    <source>
        <dbReference type="Google" id="ProtNLM"/>
    </source>
</evidence>
<feature type="region of interest" description="Disordered" evidence="2">
    <location>
        <begin position="131"/>
        <end position="159"/>
    </location>
</feature>
<feature type="compositionally biased region" description="Basic residues" evidence="2">
    <location>
        <begin position="131"/>
        <end position="143"/>
    </location>
</feature>
<evidence type="ECO:0000313" key="4">
    <source>
        <dbReference type="Proteomes" id="UP001224890"/>
    </source>
</evidence>
<dbReference type="RefSeq" id="XP_060430813.1">
    <property type="nucleotide sequence ID" value="XM_060580435.1"/>
</dbReference>
<dbReference type="CDD" id="cd02440">
    <property type="entry name" value="AdoMet_MTases"/>
    <property type="match status" value="1"/>
</dbReference>
<dbReference type="GO" id="GO:0008168">
    <property type="term" value="F:methyltransferase activity"/>
    <property type="evidence" value="ECO:0007669"/>
    <property type="project" value="TreeGrafter"/>
</dbReference>
<feature type="compositionally biased region" description="Polar residues" evidence="2">
    <location>
        <begin position="144"/>
        <end position="159"/>
    </location>
</feature>
<dbReference type="SUPFAM" id="SSF53335">
    <property type="entry name" value="S-adenosyl-L-methionine-dependent methyltransferases"/>
    <property type="match status" value="1"/>
</dbReference>
<evidence type="ECO:0000313" key="3">
    <source>
        <dbReference type="EMBL" id="KAK1676810.1"/>
    </source>
</evidence>
<dbReference type="InterPro" id="IPR029063">
    <property type="entry name" value="SAM-dependent_MTases_sf"/>
</dbReference>
<dbReference type="Proteomes" id="UP001224890">
    <property type="component" value="Unassembled WGS sequence"/>
</dbReference>
<reference evidence="3" key="1">
    <citation type="submission" date="2021-06" db="EMBL/GenBank/DDBJ databases">
        <title>Comparative genomics, transcriptomics and evolutionary studies reveal genomic signatures of adaptation to plant cell wall in hemibiotrophic fungi.</title>
        <authorList>
            <consortium name="DOE Joint Genome Institute"/>
            <person name="Baroncelli R."/>
            <person name="Diaz J.F."/>
            <person name="Benocci T."/>
            <person name="Peng M."/>
            <person name="Battaglia E."/>
            <person name="Haridas S."/>
            <person name="Andreopoulos W."/>
            <person name="Labutti K."/>
            <person name="Pangilinan J."/>
            <person name="Floch G.L."/>
            <person name="Makela M.R."/>
            <person name="Henrissat B."/>
            <person name="Grigoriev I.V."/>
            <person name="Crouch J.A."/>
            <person name="De Vries R.P."/>
            <person name="Sukno S.A."/>
            <person name="Thon M.R."/>
        </authorList>
    </citation>
    <scope>NUCLEOTIDE SEQUENCE</scope>
    <source>
        <strain evidence="3">CBS 193.32</strain>
    </source>
</reference>
<evidence type="ECO:0000256" key="2">
    <source>
        <dbReference type="SAM" id="MobiDB-lite"/>
    </source>
</evidence>
<dbReference type="Gene3D" id="3.40.50.150">
    <property type="entry name" value="Vaccinia Virus protein VP39"/>
    <property type="match status" value="1"/>
</dbReference>
<dbReference type="AlphaFoldDB" id="A0AAJ0EZ33"/>
<comment type="similarity">
    <text evidence="1">Belongs to the methyltransferase superfamily. LaeA methyltransferase family.</text>
</comment>
<comment type="caution">
    <text evidence="3">The sequence shown here is derived from an EMBL/GenBank/DDBJ whole genome shotgun (WGS) entry which is preliminary data.</text>
</comment>
<sequence>MPNDEPEMDRMDMCHAMMTRVIGNRIFLAPLERSKTHRILDVGTGTGIWAIEMGDLFAEVIGIDLSAIQPTWVPENVKFQVDDVESPWIEVRKYDFISTGFLAASIRDWNQTFVETMENLGIPLPRSKTRRLGSRTKIRKHVPSKNQKSTWPVAQRSTV</sequence>
<organism evidence="3 4">
    <name type="scientific">Colletotrichum godetiae</name>
    <dbReference type="NCBI Taxonomy" id="1209918"/>
    <lineage>
        <taxon>Eukaryota</taxon>
        <taxon>Fungi</taxon>
        <taxon>Dikarya</taxon>
        <taxon>Ascomycota</taxon>
        <taxon>Pezizomycotina</taxon>
        <taxon>Sordariomycetes</taxon>
        <taxon>Hypocreomycetidae</taxon>
        <taxon>Glomerellales</taxon>
        <taxon>Glomerellaceae</taxon>
        <taxon>Colletotrichum</taxon>
        <taxon>Colletotrichum acutatum species complex</taxon>
    </lineage>
</organism>
<dbReference type="PANTHER" id="PTHR43591">
    <property type="entry name" value="METHYLTRANSFERASE"/>
    <property type="match status" value="1"/>
</dbReference>
<dbReference type="PANTHER" id="PTHR43591:SF24">
    <property type="entry name" value="2-METHOXY-6-POLYPRENYL-1,4-BENZOQUINOL METHYLASE, MITOCHONDRIAL"/>
    <property type="match status" value="1"/>
</dbReference>